<dbReference type="EMBL" id="PFAS01000026">
    <property type="protein sequence ID" value="PIT93937.1"/>
    <property type="molecule type" value="Genomic_DNA"/>
</dbReference>
<organism evidence="13 14">
    <name type="scientific">Candidatus Falkowbacteria bacterium CG10_big_fil_rev_8_21_14_0_10_43_11</name>
    <dbReference type="NCBI Taxonomy" id="1974568"/>
    <lineage>
        <taxon>Bacteria</taxon>
        <taxon>Candidatus Falkowiibacteriota</taxon>
    </lineage>
</organism>
<dbReference type="GO" id="GO:0008360">
    <property type="term" value="P:regulation of cell shape"/>
    <property type="evidence" value="ECO:0007669"/>
    <property type="project" value="UniProtKB-UniRule"/>
</dbReference>
<protein>
    <recommendedName>
        <fullName evidence="12">L,D-TPase catalytic domain-containing protein</fullName>
    </recommendedName>
</protein>
<evidence type="ECO:0000259" key="12">
    <source>
        <dbReference type="PROSITE" id="PS52029"/>
    </source>
</evidence>
<evidence type="ECO:0000313" key="14">
    <source>
        <dbReference type="Proteomes" id="UP000229335"/>
    </source>
</evidence>
<dbReference type="Proteomes" id="UP000229335">
    <property type="component" value="Unassembled WGS sequence"/>
</dbReference>
<dbReference type="Gene3D" id="2.40.440.10">
    <property type="entry name" value="L,D-transpeptidase catalytic domain-like"/>
    <property type="match status" value="1"/>
</dbReference>
<evidence type="ECO:0000256" key="4">
    <source>
        <dbReference type="ARBA" id="ARBA00022679"/>
    </source>
</evidence>
<keyword evidence="3" id="KW-0964">Secreted</keyword>
<dbReference type="AlphaFoldDB" id="A0A2M6WMD3"/>
<dbReference type="InterPro" id="IPR005490">
    <property type="entry name" value="LD_TPept_cat_dom"/>
</dbReference>
<keyword evidence="6" id="KW-0106">Calcium</keyword>
<evidence type="ECO:0000313" key="13">
    <source>
        <dbReference type="EMBL" id="PIT93937.1"/>
    </source>
</evidence>
<comment type="pathway">
    <text evidence="2 10">Cell wall biogenesis; peptidoglycan biosynthesis.</text>
</comment>
<dbReference type="SUPFAM" id="SSF103647">
    <property type="entry name" value="TSP type-3 repeat"/>
    <property type="match status" value="1"/>
</dbReference>
<dbReference type="PROSITE" id="PS52029">
    <property type="entry name" value="LD_TPASE"/>
    <property type="match status" value="1"/>
</dbReference>
<dbReference type="Pfam" id="PF18884">
    <property type="entry name" value="TSP3_bac"/>
    <property type="match status" value="4"/>
</dbReference>
<dbReference type="InterPro" id="IPR059100">
    <property type="entry name" value="TSP3_bac"/>
</dbReference>
<dbReference type="Pfam" id="PF03734">
    <property type="entry name" value="YkuD"/>
    <property type="match status" value="1"/>
</dbReference>
<feature type="chain" id="PRO_5014766585" description="L,D-TPase catalytic domain-containing protein" evidence="11">
    <location>
        <begin position="21"/>
        <end position="247"/>
    </location>
</feature>
<evidence type="ECO:0000256" key="10">
    <source>
        <dbReference type="PROSITE-ProRule" id="PRU01373"/>
    </source>
</evidence>
<dbReference type="InterPro" id="IPR028974">
    <property type="entry name" value="TSP_type-3_rpt"/>
</dbReference>
<dbReference type="PANTHER" id="PTHR30582:SF2">
    <property type="entry name" value="L,D-TRANSPEPTIDASE YCIB-RELATED"/>
    <property type="match status" value="1"/>
</dbReference>
<sequence length="247" mass="27312">MKQFFIIITLIIFLPIVANASGLPDTDGDGISDYDEINIYHTNADNPDTDNDGYNDWTELNSGYSPYAAGNAKLEINDADGDGLTDKMELNFHTNPVNPDTDGDGFSDGDEINNGYDPAKSGKAKLEKKIFIDTKNQLLGYNLGEVRLGLYPISTGKRGMETPAGQYKVLEKNLRRWSSKAKLWMPYWLMFDARGFGIHELPEWNDGTKEGANHLGIPVSHGCVRLGVGPAEKLYNWAEAGTKVFVN</sequence>
<evidence type="ECO:0000256" key="11">
    <source>
        <dbReference type="SAM" id="SignalP"/>
    </source>
</evidence>
<keyword evidence="9 10" id="KW-0961">Cell wall biogenesis/degradation</keyword>
<evidence type="ECO:0000256" key="7">
    <source>
        <dbReference type="ARBA" id="ARBA00022960"/>
    </source>
</evidence>
<dbReference type="GO" id="GO:0016740">
    <property type="term" value="F:transferase activity"/>
    <property type="evidence" value="ECO:0007669"/>
    <property type="project" value="UniProtKB-KW"/>
</dbReference>
<proteinExistence type="predicted"/>
<name>A0A2M6WMD3_9BACT</name>
<evidence type="ECO:0000256" key="9">
    <source>
        <dbReference type="ARBA" id="ARBA00023316"/>
    </source>
</evidence>
<evidence type="ECO:0000256" key="6">
    <source>
        <dbReference type="ARBA" id="ARBA00022837"/>
    </source>
</evidence>
<dbReference type="PANTHER" id="PTHR30582">
    <property type="entry name" value="L,D-TRANSPEPTIDASE"/>
    <property type="match status" value="1"/>
</dbReference>
<keyword evidence="8 10" id="KW-0573">Peptidoglycan synthesis</keyword>
<evidence type="ECO:0000256" key="1">
    <source>
        <dbReference type="ARBA" id="ARBA00004613"/>
    </source>
</evidence>
<dbReference type="Gene3D" id="4.10.1080.10">
    <property type="entry name" value="TSP type-3 repeat"/>
    <property type="match status" value="1"/>
</dbReference>
<dbReference type="SUPFAM" id="SSF141523">
    <property type="entry name" value="L,D-transpeptidase catalytic domain-like"/>
    <property type="match status" value="1"/>
</dbReference>
<keyword evidence="7 10" id="KW-0133">Cell shape</keyword>
<gene>
    <name evidence="13" type="ORF">COU00_01735</name>
</gene>
<evidence type="ECO:0000256" key="3">
    <source>
        <dbReference type="ARBA" id="ARBA00022525"/>
    </source>
</evidence>
<dbReference type="UniPathway" id="UPA00219"/>
<dbReference type="GO" id="GO:0005509">
    <property type="term" value="F:calcium ion binding"/>
    <property type="evidence" value="ECO:0007669"/>
    <property type="project" value="InterPro"/>
</dbReference>
<dbReference type="GO" id="GO:0071972">
    <property type="term" value="F:peptidoglycan L,D-transpeptidase activity"/>
    <property type="evidence" value="ECO:0007669"/>
    <property type="project" value="TreeGrafter"/>
</dbReference>
<evidence type="ECO:0000256" key="2">
    <source>
        <dbReference type="ARBA" id="ARBA00004752"/>
    </source>
</evidence>
<dbReference type="CDD" id="cd16913">
    <property type="entry name" value="YkuD_like"/>
    <property type="match status" value="1"/>
</dbReference>
<feature type="active site" description="Nucleophile" evidence="10">
    <location>
        <position position="223"/>
    </location>
</feature>
<dbReference type="InterPro" id="IPR038063">
    <property type="entry name" value="Transpep_catalytic_dom"/>
</dbReference>
<reference evidence="14" key="1">
    <citation type="submission" date="2017-09" db="EMBL/GenBank/DDBJ databases">
        <title>Depth-based differentiation of microbial function through sediment-hosted aquifers and enrichment of novel symbionts in the deep terrestrial subsurface.</title>
        <authorList>
            <person name="Probst A.J."/>
            <person name="Ladd B."/>
            <person name="Jarett J.K."/>
            <person name="Geller-Mcgrath D.E."/>
            <person name="Sieber C.M.K."/>
            <person name="Emerson J.B."/>
            <person name="Anantharaman K."/>
            <person name="Thomas B.C."/>
            <person name="Malmstrom R."/>
            <person name="Stieglmeier M."/>
            <person name="Klingl A."/>
            <person name="Woyke T."/>
            <person name="Ryan C.M."/>
            <person name="Banfield J.F."/>
        </authorList>
    </citation>
    <scope>NUCLEOTIDE SEQUENCE [LARGE SCALE GENOMIC DNA]</scope>
</reference>
<evidence type="ECO:0000256" key="5">
    <source>
        <dbReference type="ARBA" id="ARBA00022729"/>
    </source>
</evidence>
<feature type="signal peptide" evidence="11">
    <location>
        <begin position="1"/>
        <end position="20"/>
    </location>
</feature>
<keyword evidence="4" id="KW-0808">Transferase</keyword>
<comment type="caution">
    <text evidence="13">The sequence shown here is derived from an EMBL/GenBank/DDBJ whole genome shotgun (WGS) entry which is preliminary data.</text>
</comment>
<accession>A0A2M6WMD3</accession>
<keyword evidence="5 11" id="KW-0732">Signal</keyword>
<evidence type="ECO:0000256" key="8">
    <source>
        <dbReference type="ARBA" id="ARBA00022984"/>
    </source>
</evidence>
<dbReference type="GO" id="GO:0005576">
    <property type="term" value="C:extracellular region"/>
    <property type="evidence" value="ECO:0007669"/>
    <property type="project" value="TreeGrafter"/>
</dbReference>
<comment type="subcellular location">
    <subcellularLocation>
        <location evidence="1">Secreted</location>
    </subcellularLocation>
</comment>
<dbReference type="InterPro" id="IPR050979">
    <property type="entry name" value="LD-transpeptidase"/>
</dbReference>
<feature type="domain" description="L,D-TPase catalytic" evidence="12">
    <location>
        <begin position="128"/>
        <end position="247"/>
    </location>
</feature>
<dbReference type="GO" id="GO:0018104">
    <property type="term" value="P:peptidoglycan-protein cross-linking"/>
    <property type="evidence" value="ECO:0007669"/>
    <property type="project" value="TreeGrafter"/>
</dbReference>
<dbReference type="GO" id="GO:0071555">
    <property type="term" value="P:cell wall organization"/>
    <property type="evidence" value="ECO:0007669"/>
    <property type="project" value="UniProtKB-UniRule"/>
</dbReference>
<feature type="active site" description="Proton donor/acceptor" evidence="10">
    <location>
        <position position="199"/>
    </location>
</feature>